<dbReference type="RefSeq" id="WP_340291170.1">
    <property type="nucleotide sequence ID" value="NZ_JBBEOI010000032.1"/>
</dbReference>
<gene>
    <name evidence="3" type="ORF">ACFOLH_15520</name>
</gene>
<proteinExistence type="predicted"/>
<organism evidence="3 4">
    <name type="scientific">Aquipuribacter hungaricus</name>
    <dbReference type="NCBI Taxonomy" id="545624"/>
    <lineage>
        <taxon>Bacteria</taxon>
        <taxon>Bacillati</taxon>
        <taxon>Actinomycetota</taxon>
        <taxon>Actinomycetes</taxon>
        <taxon>Micrococcales</taxon>
        <taxon>Intrasporangiaceae</taxon>
        <taxon>Aquipuribacter</taxon>
    </lineage>
</organism>
<keyword evidence="4" id="KW-1185">Reference proteome</keyword>
<comment type="caution">
    <text evidence="3">The sequence shown here is derived from an EMBL/GenBank/DDBJ whole genome shotgun (WGS) entry which is preliminary data.</text>
</comment>
<evidence type="ECO:0000313" key="4">
    <source>
        <dbReference type="Proteomes" id="UP001595685"/>
    </source>
</evidence>
<evidence type="ECO:0000256" key="1">
    <source>
        <dbReference type="SAM" id="MobiDB-lite"/>
    </source>
</evidence>
<dbReference type="InterPro" id="IPR004027">
    <property type="entry name" value="SEC_C_motif"/>
</dbReference>
<dbReference type="SUPFAM" id="SSF103642">
    <property type="entry name" value="Sec-C motif"/>
    <property type="match status" value="1"/>
</dbReference>
<dbReference type="Pfam" id="PF19348">
    <property type="entry name" value="DUF5926"/>
    <property type="match status" value="1"/>
</dbReference>
<reference evidence="4" key="1">
    <citation type="journal article" date="2019" name="Int. J. Syst. Evol. Microbiol.">
        <title>The Global Catalogue of Microorganisms (GCM) 10K type strain sequencing project: providing services to taxonomists for standard genome sequencing and annotation.</title>
        <authorList>
            <consortium name="The Broad Institute Genomics Platform"/>
            <consortium name="The Broad Institute Genome Sequencing Center for Infectious Disease"/>
            <person name="Wu L."/>
            <person name="Ma J."/>
        </authorList>
    </citation>
    <scope>NUCLEOTIDE SEQUENCE [LARGE SCALE GENOMIC DNA]</scope>
    <source>
        <strain evidence="4">NCAIM B.02333</strain>
    </source>
</reference>
<dbReference type="Pfam" id="PF02810">
    <property type="entry name" value="SEC-C"/>
    <property type="match status" value="1"/>
</dbReference>
<protein>
    <submittedName>
        <fullName evidence="3">DUF5926 family protein</fullName>
    </submittedName>
</protein>
<sequence>MSSRRRPASGPTPTLDPGTPIEAPRGGLRAPCPCGSGKRYKQCHGRARAGAAYVARPFEGLAAETDWVAFREIVPAATLRARTVEGDEVVFATVLPVAWPALRRADGSVFVGIQAADASADASRDLAAAMDAALSATAPGPVTHVDARTSTARLQDRLDPDVEPEVQVHAGFDFWLDGVMDTDPGEEAEPGDPMSALAPDVRASLERANEAVVPTERLTSAPSAYWAQIGDNTHLRWVIDTPEDRFLDALARLHVRRDDDGAPLSTLGTGTKFAGFFRAYGLVVPVWDLPDDATAEATEEPLAAFAERFRAALDEDGPLDGDVRRARAGLLSRQVTLR</sequence>
<evidence type="ECO:0000313" key="3">
    <source>
        <dbReference type="EMBL" id="MFC3689757.1"/>
    </source>
</evidence>
<dbReference type="Gene3D" id="3.10.450.50">
    <property type="match status" value="1"/>
</dbReference>
<feature type="region of interest" description="Disordered" evidence="1">
    <location>
        <begin position="1"/>
        <end position="27"/>
    </location>
</feature>
<feature type="domain" description="DUF5926" evidence="2">
    <location>
        <begin position="57"/>
        <end position="338"/>
    </location>
</feature>
<dbReference type="Proteomes" id="UP001595685">
    <property type="component" value="Unassembled WGS sequence"/>
</dbReference>
<name>A0ABV7WLA3_9MICO</name>
<dbReference type="EMBL" id="JBHRWW010000012">
    <property type="protein sequence ID" value="MFC3689757.1"/>
    <property type="molecule type" value="Genomic_DNA"/>
</dbReference>
<evidence type="ECO:0000259" key="2">
    <source>
        <dbReference type="Pfam" id="PF19348"/>
    </source>
</evidence>
<accession>A0ABV7WLA3</accession>
<dbReference type="InterPro" id="IPR045970">
    <property type="entry name" value="DUF5926"/>
</dbReference>